<feature type="compositionally biased region" description="Polar residues" evidence="1">
    <location>
        <begin position="55"/>
        <end position="64"/>
    </location>
</feature>
<protein>
    <submittedName>
        <fullName evidence="2">Uncharacterized protein</fullName>
    </submittedName>
</protein>
<keyword evidence="3" id="KW-1185">Reference proteome</keyword>
<organism evidence="2 3">
    <name type="scientific">Aspergillus transmontanensis</name>
    <dbReference type="NCBI Taxonomy" id="1034304"/>
    <lineage>
        <taxon>Eukaryota</taxon>
        <taxon>Fungi</taxon>
        <taxon>Dikarya</taxon>
        <taxon>Ascomycota</taxon>
        <taxon>Pezizomycotina</taxon>
        <taxon>Eurotiomycetes</taxon>
        <taxon>Eurotiomycetidae</taxon>
        <taxon>Eurotiales</taxon>
        <taxon>Aspergillaceae</taxon>
        <taxon>Aspergillus</taxon>
        <taxon>Aspergillus subgen. Circumdati</taxon>
    </lineage>
</organism>
<reference evidence="3" key="1">
    <citation type="submission" date="2019-04" db="EMBL/GenBank/DDBJ databases">
        <title>Friends and foes A comparative genomics studyof 23 Aspergillus species from section Flavi.</title>
        <authorList>
            <consortium name="DOE Joint Genome Institute"/>
            <person name="Kjaerbolling I."/>
            <person name="Vesth T."/>
            <person name="Frisvad J.C."/>
            <person name="Nybo J.L."/>
            <person name="Theobald S."/>
            <person name="Kildgaard S."/>
            <person name="Isbrandt T."/>
            <person name="Kuo A."/>
            <person name="Sato A."/>
            <person name="Lyhne E.K."/>
            <person name="Kogle M.E."/>
            <person name="Wiebenga A."/>
            <person name="Kun R.S."/>
            <person name="Lubbers R.J."/>
            <person name="Makela M.R."/>
            <person name="Barry K."/>
            <person name="Chovatia M."/>
            <person name="Clum A."/>
            <person name="Daum C."/>
            <person name="Haridas S."/>
            <person name="He G."/>
            <person name="LaButti K."/>
            <person name="Lipzen A."/>
            <person name="Mondo S."/>
            <person name="Riley R."/>
            <person name="Salamov A."/>
            <person name="Simmons B.A."/>
            <person name="Magnuson J.K."/>
            <person name="Henrissat B."/>
            <person name="Mortensen U.H."/>
            <person name="Larsen T.O."/>
            <person name="Devries R.P."/>
            <person name="Grigoriev I.V."/>
            <person name="Machida M."/>
            <person name="Baker S.E."/>
            <person name="Andersen M.R."/>
        </authorList>
    </citation>
    <scope>NUCLEOTIDE SEQUENCE [LARGE SCALE GENOMIC DNA]</scope>
    <source>
        <strain evidence="3">CBS 130015</strain>
    </source>
</reference>
<proteinExistence type="predicted"/>
<feature type="region of interest" description="Disordered" evidence="1">
    <location>
        <begin position="91"/>
        <end position="114"/>
    </location>
</feature>
<dbReference type="EMBL" id="ML738307">
    <property type="protein sequence ID" value="KAE8316325.1"/>
    <property type="molecule type" value="Genomic_DNA"/>
</dbReference>
<gene>
    <name evidence="2" type="ORF">BDV41DRAFT_124287</name>
</gene>
<name>A0A5N6W662_9EURO</name>
<accession>A0A5N6W662</accession>
<dbReference type="AlphaFoldDB" id="A0A5N6W662"/>
<evidence type="ECO:0000313" key="2">
    <source>
        <dbReference type="EMBL" id="KAE8316325.1"/>
    </source>
</evidence>
<evidence type="ECO:0000313" key="3">
    <source>
        <dbReference type="Proteomes" id="UP000325433"/>
    </source>
</evidence>
<evidence type="ECO:0000256" key="1">
    <source>
        <dbReference type="SAM" id="MobiDB-lite"/>
    </source>
</evidence>
<feature type="region of interest" description="Disordered" evidence="1">
    <location>
        <begin position="43"/>
        <end position="72"/>
    </location>
</feature>
<dbReference type="Proteomes" id="UP000325433">
    <property type="component" value="Unassembled WGS sequence"/>
</dbReference>
<sequence>MKPDRVPTLFDPRNCFLLRVKSATSSEYHEVKDRKSPLIMRNTGKRGRKVIETPDSASQSSTMQKTRKRQKPKIIYRQVYRELINVSQRRSFEGTKRTDYSLSDQIAAAPENRD</sequence>